<protein>
    <recommendedName>
        <fullName evidence="7">DUF1592 domain-containing protein</fullName>
    </recommendedName>
</protein>
<dbReference type="STRING" id="1513793.SAMN06296036_10586"/>
<dbReference type="InterPro" id="IPR013036">
    <property type="entry name" value="DUF1587"/>
</dbReference>
<proteinExistence type="predicted"/>
<gene>
    <name evidence="5" type="ORF">SAMN06296036_10586</name>
</gene>
<dbReference type="Pfam" id="PF07626">
    <property type="entry name" value="PSD3"/>
    <property type="match status" value="1"/>
</dbReference>
<dbReference type="Pfam" id="PF07631">
    <property type="entry name" value="PSD4"/>
    <property type="match status" value="1"/>
</dbReference>
<reference evidence="6" key="1">
    <citation type="submission" date="2017-04" db="EMBL/GenBank/DDBJ databases">
        <authorList>
            <person name="Varghese N."/>
            <person name="Submissions S."/>
        </authorList>
    </citation>
    <scope>NUCLEOTIDE SEQUENCE [LARGE SCALE GENOMIC DNA]</scope>
    <source>
        <strain evidence="6">RKEM611</strain>
    </source>
</reference>
<evidence type="ECO:0008006" key="7">
    <source>
        <dbReference type="Google" id="ProtNLM"/>
    </source>
</evidence>
<sequence length="571" mass="62860">MLETSSHLTLRLAITLFSLTIILGGCSKKPASIQDGKSNGGELKQPQVAAFDPELQNDIFMSILNESTGGNCKGPEAAKPEARLLTAQEYIQDVQSAFGISLGSDELQALLPVETTVLGYNHLRQFNILSPEKLESYMNANRRVAAAVAEQAGTILNCGQDSQECVGRWLAEKLPQLWRRSISDDIVQQEVSTFATYGSNEEAFEQLVQRLLLSPYFIFRRQLGLQGSLDSWEVASLLADSLWAAPVSEDLKQKAEQGSLISKEQVRSQALTMINDPKFYQGVKRFAQSWLTTKVIDAKDFASTNQNQIDDNIKQQLQEESANFLYQLVQSEQDQFANIFEANYTVGSQQLAQVYGFTADGQDIQGLPDGVQKLAYPEGRLGIISQPSVAISASNLEKTNPALRGKHILEKFLCHNLETPENIADVVANTQFDQNVSVVEAFDKATNFGSCGECHRFVNGVGFGMENISPAGFFQDIDNHQKPVVADGELVSLTGTTTPFNGISGLSQALASSKDVEVCLAVQAFRMVYGRLEEKRDVCTIVDAYQKASQEELKFHELFVELLIQRSSGNP</sequence>
<feature type="domain" description="DUF1588" evidence="3">
    <location>
        <begin position="380"/>
        <end position="476"/>
    </location>
</feature>
<organism evidence="5 6">
    <name type="scientific">Pseudobacteriovorax antillogorgiicola</name>
    <dbReference type="NCBI Taxonomy" id="1513793"/>
    <lineage>
        <taxon>Bacteria</taxon>
        <taxon>Pseudomonadati</taxon>
        <taxon>Bdellovibrionota</taxon>
        <taxon>Oligoflexia</taxon>
        <taxon>Oligoflexales</taxon>
        <taxon>Pseudobacteriovoracaceae</taxon>
        <taxon>Pseudobacteriovorax</taxon>
    </lineage>
</organism>
<dbReference type="RefSeq" id="WP_132317521.1">
    <property type="nucleotide sequence ID" value="NZ_FWZT01000005.1"/>
</dbReference>
<feature type="domain" description="DUF1587" evidence="2">
    <location>
        <begin position="83"/>
        <end position="148"/>
    </location>
</feature>
<keyword evidence="6" id="KW-1185">Reference proteome</keyword>
<dbReference type="Pfam" id="PF07624">
    <property type="entry name" value="PSD2"/>
    <property type="match status" value="1"/>
</dbReference>
<dbReference type="Proteomes" id="UP000192907">
    <property type="component" value="Unassembled WGS sequence"/>
</dbReference>
<dbReference type="OrthoDB" id="127185at2"/>
<name>A0A1Y6BML9_9BACT</name>
<evidence type="ECO:0000259" key="2">
    <source>
        <dbReference type="Pfam" id="PF07626"/>
    </source>
</evidence>
<dbReference type="InterPro" id="IPR011478">
    <property type="entry name" value="DUF1585"/>
</dbReference>
<evidence type="ECO:0000313" key="5">
    <source>
        <dbReference type="EMBL" id="SMF11425.1"/>
    </source>
</evidence>
<evidence type="ECO:0000313" key="6">
    <source>
        <dbReference type="Proteomes" id="UP000192907"/>
    </source>
</evidence>
<dbReference type="AlphaFoldDB" id="A0A1Y6BML9"/>
<dbReference type="EMBL" id="FWZT01000005">
    <property type="protein sequence ID" value="SMF11425.1"/>
    <property type="molecule type" value="Genomic_DNA"/>
</dbReference>
<dbReference type="InterPro" id="IPR013039">
    <property type="entry name" value="DUF1588"/>
</dbReference>
<evidence type="ECO:0000259" key="3">
    <source>
        <dbReference type="Pfam" id="PF07627"/>
    </source>
</evidence>
<feature type="domain" description="DUF1585" evidence="1">
    <location>
        <begin position="498"/>
        <end position="562"/>
    </location>
</feature>
<dbReference type="InterPro" id="IPR013042">
    <property type="entry name" value="DUF1592"/>
</dbReference>
<evidence type="ECO:0000259" key="1">
    <source>
        <dbReference type="Pfam" id="PF07624"/>
    </source>
</evidence>
<evidence type="ECO:0000259" key="4">
    <source>
        <dbReference type="Pfam" id="PF07631"/>
    </source>
</evidence>
<feature type="domain" description="DUF1592" evidence="4">
    <location>
        <begin position="229"/>
        <end position="356"/>
    </location>
</feature>
<accession>A0A1Y6BML9</accession>
<dbReference type="Pfam" id="PF07627">
    <property type="entry name" value="PSCyt3"/>
    <property type="match status" value="1"/>
</dbReference>